<sequence>SNLSHGVINKHSRDEEDPKLDEEVEILDSGENQDMYIDVLVSSKEKVATNGDSSDEVESEKSQDSADD</sequence>
<dbReference type="AlphaFoldDB" id="A0AA38FBI2"/>
<reference evidence="2 3" key="1">
    <citation type="journal article" date="2021" name="Nat. Plants">
        <title>The Taxus genome provides insights into paclitaxel biosynthesis.</title>
        <authorList>
            <person name="Xiong X."/>
            <person name="Gou J."/>
            <person name="Liao Q."/>
            <person name="Li Y."/>
            <person name="Zhou Q."/>
            <person name="Bi G."/>
            <person name="Li C."/>
            <person name="Du R."/>
            <person name="Wang X."/>
            <person name="Sun T."/>
            <person name="Guo L."/>
            <person name="Liang H."/>
            <person name="Lu P."/>
            <person name="Wu Y."/>
            <person name="Zhang Z."/>
            <person name="Ro D.K."/>
            <person name="Shang Y."/>
            <person name="Huang S."/>
            <person name="Yan J."/>
        </authorList>
    </citation>
    <scope>NUCLEOTIDE SEQUENCE [LARGE SCALE GENOMIC DNA]</scope>
    <source>
        <strain evidence="2">Ta-2019</strain>
    </source>
</reference>
<dbReference type="Proteomes" id="UP000824469">
    <property type="component" value="Unassembled WGS sequence"/>
</dbReference>
<keyword evidence="3" id="KW-1185">Reference proteome</keyword>
<proteinExistence type="predicted"/>
<gene>
    <name evidence="2" type="ORF">KI387_040176</name>
</gene>
<accession>A0AA38FBI2</accession>
<feature type="region of interest" description="Disordered" evidence="1">
    <location>
        <begin position="46"/>
        <end position="68"/>
    </location>
</feature>
<name>A0AA38FBI2_TAXCH</name>
<protein>
    <submittedName>
        <fullName evidence="2">Uncharacterized protein</fullName>
    </submittedName>
</protein>
<dbReference type="EMBL" id="JAHRHJ020000011">
    <property type="protein sequence ID" value="KAH9296588.1"/>
    <property type="molecule type" value="Genomic_DNA"/>
</dbReference>
<feature type="compositionally biased region" description="Basic and acidic residues" evidence="1">
    <location>
        <begin position="59"/>
        <end position="68"/>
    </location>
</feature>
<evidence type="ECO:0000256" key="1">
    <source>
        <dbReference type="SAM" id="MobiDB-lite"/>
    </source>
</evidence>
<evidence type="ECO:0000313" key="3">
    <source>
        <dbReference type="Proteomes" id="UP000824469"/>
    </source>
</evidence>
<feature type="region of interest" description="Disordered" evidence="1">
    <location>
        <begin position="1"/>
        <end position="21"/>
    </location>
</feature>
<feature type="non-terminal residue" evidence="2">
    <location>
        <position position="68"/>
    </location>
</feature>
<comment type="caution">
    <text evidence="2">The sequence shown here is derived from an EMBL/GenBank/DDBJ whole genome shotgun (WGS) entry which is preliminary data.</text>
</comment>
<feature type="non-terminal residue" evidence="2">
    <location>
        <position position="1"/>
    </location>
</feature>
<evidence type="ECO:0000313" key="2">
    <source>
        <dbReference type="EMBL" id="KAH9296588.1"/>
    </source>
</evidence>
<organism evidence="2 3">
    <name type="scientific">Taxus chinensis</name>
    <name type="common">Chinese yew</name>
    <name type="synonym">Taxus wallichiana var. chinensis</name>
    <dbReference type="NCBI Taxonomy" id="29808"/>
    <lineage>
        <taxon>Eukaryota</taxon>
        <taxon>Viridiplantae</taxon>
        <taxon>Streptophyta</taxon>
        <taxon>Embryophyta</taxon>
        <taxon>Tracheophyta</taxon>
        <taxon>Spermatophyta</taxon>
        <taxon>Pinopsida</taxon>
        <taxon>Pinidae</taxon>
        <taxon>Conifers II</taxon>
        <taxon>Cupressales</taxon>
        <taxon>Taxaceae</taxon>
        <taxon>Taxus</taxon>
    </lineage>
</organism>